<name>V4R3T1_9HYPH</name>
<evidence type="ECO:0000313" key="2">
    <source>
        <dbReference type="EMBL" id="ESR26612.1"/>
    </source>
</evidence>
<sequence length="156" mass="17098">MKCAFREAFRAVFYMPVYAAFEIGAFSQEELDLDYGAVPPGEDVGQLLRSGAAHVVLGGPMRVIVDHDKVHGSDLVCFAEVVTRDPFFLVGRNLSLARSVARYQSLVLWSTSPLLPPLGFERQMDGLLSAGLVTRTLDYAEVINMSFADDAVARPD</sequence>
<comment type="caution">
    <text evidence="2">The sequence shown here is derived from an EMBL/GenBank/DDBJ whole genome shotgun (WGS) entry which is preliminary data.</text>
</comment>
<dbReference type="Gene3D" id="3.40.190.10">
    <property type="entry name" value="Periplasmic binding protein-like II"/>
    <property type="match status" value="2"/>
</dbReference>
<dbReference type="AlphaFoldDB" id="V4R3T1"/>
<dbReference type="Proteomes" id="UP000017819">
    <property type="component" value="Unassembled WGS sequence"/>
</dbReference>
<dbReference type="STRING" id="631454.N177_0831"/>
<dbReference type="InterPro" id="IPR015168">
    <property type="entry name" value="SsuA/THI5"/>
</dbReference>
<protein>
    <recommendedName>
        <fullName evidence="1">SsuA/THI5-like domain-containing protein</fullName>
    </recommendedName>
</protein>
<organism evidence="2 3">
    <name type="scientific">Lutibaculum baratangense AMV1</name>
    <dbReference type="NCBI Taxonomy" id="631454"/>
    <lineage>
        <taxon>Bacteria</taxon>
        <taxon>Pseudomonadati</taxon>
        <taxon>Pseudomonadota</taxon>
        <taxon>Alphaproteobacteria</taxon>
        <taxon>Hyphomicrobiales</taxon>
        <taxon>Tepidamorphaceae</taxon>
        <taxon>Lutibaculum</taxon>
    </lineage>
</organism>
<evidence type="ECO:0000313" key="3">
    <source>
        <dbReference type="Proteomes" id="UP000017819"/>
    </source>
</evidence>
<accession>V4R3T1</accession>
<dbReference type="EMBL" id="AWXZ01000014">
    <property type="protein sequence ID" value="ESR26612.1"/>
    <property type="molecule type" value="Genomic_DNA"/>
</dbReference>
<gene>
    <name evidence="2" type="ORF">N177_0831</name>
</gene>
<feature type="domain" description="SsuA/THI5-like" evidence="1">
    <location>
        <begin position="15"/>
        <end position="90"/>
    </location>
</feature>
<reference evidence="2 3" key="1">
    <citation type="journal article" date="2014" name="Genome Announc.">
        <title>Draft Genome Sequence of Lutibaculum baratangense Strain AMV1T, Isolated from a Mud Volcano in Andamans, India.</title>
        <authorList>
            <person name="Singh A."/>
            <person name="Sreenivas A."/>
            <person name="Sathyanarayana Reddy G."/>
            <person name="Pinnaka A.K."/>
            <person name="Shivaji S."/>
        </authorList>
    </citation>
    <scope>NUCLEOTIDE SEQUENCE [LARGE SCALE GENOMIC DNA]</scope>
    <source>
        <strain evidence="2 3">AMV1</strain>
    </source>
</reference>
<evidence type="ECO:0000259" key="1">
    <source>
        <dbReference type="Pfam" id="PF09084"/>
    </source>
</evidence>
<keyword evidence="3" id="KW-1185">Reference proteome</keyword>
<proteinExistence type="predicted"/>
<dbReference type="Pfam" id="PF09084">
    <property type="entry name" value="NMT1"/>
    <property type="match status" value="1"/>
</dbReference>